<name>A0AAD4HBF3_9FUNG</name>
<evidence type="ECO:0000259" key="1">
    <source>
        <dbReference type="Pfam" id="PF12937"/>
    </source>
</evidence>
<dbReference type="SUPFAM" id="SSF81383">
    <property type="entry name" value="F-box domain"/>
    <property type="match status" value="1"/>
</dbReference>
<dbReference type="Pfam" id="PF12937">
    <property type="entry name" value="F-box-like"/>
    <property type="match status" value="1"/>
</dbReference>
<evidence type="ECO:0000313" key="2">
    <source>
        <dbReference type="EMBL" id="KAG0281251.1"/>
    </source>
</evidence>
<dbReference type="SUPFAM" id="SSF52047">
    <property type="entry name" value="RNI-like"/>
    <property type="match status" value="1"/>
</dbReference>
<proteinExistence type="predicted"/>
<dbReference type="Gene3D" id="3.80.10.10">
    <property type="entry name" value="Ribonuclease Inhibitor"/>
    <property type="match status" value="1"/>
</dbReference>
<evidence type="ECO:0000313" key="3">
    <source>
        <dbReference type="Proteomes" id="UP001194580"/>
    </source>
</evidence>
<feature type="domain" description="F-box" evidence="1">
    <location>
        <begin position="18"/>
        <end position="54"/>
    </location>
</feature>
<comment type="caution">
    <text evidence="2">The sequence shown here is derived from an EMBL/GenBank/DDBJ whole genome shotgun (WGS) entry which is preliminary data.</text>
</comment>
<dbReference type="InterPro" id="IPR036047">
    <property type="entry name" value="F-box-like_dom_sf"/>
</dbReference>
<organism evidence="2 3">
    <name type="scientific">Linnemannia exigua</name>
    <dbReference type="NCBI Taxonomy" id="604196"/>
    <lineage>
        <taxon>Eukaryota</taxon>
        <taxon>Fungi</taxon>
        <taxon>Fungi incertae sedis</taxon>
        <taxon>Mucoromycota</taxon>
        <taxon>Mortierellomycotina</taxon>
        <taxon>Mortierellomycetes</taxon>
        <taxon>Mortierellales</taxon>
        <taxon>Mortierellaceae</taxon>
        <taxon>Linnemannia</taxon>
    </lineage>
</organism>
<protein>
    <recommendedName>
        <fullName evidence="1">F-box domain-containing protein</fullName>
    </recommendedName>
</protein>
<dbReference type="InterPro" id="IPR032675">
    <property type="entry name" value="LRR_dom_sf"/>
</dbReference>
<dbReference type="InterPro" id="IPR001810">
    <property type="entry name" value="F-box_dom"/>
</dbReference>
<accession>A0AAD4HBF3</accession>
<dbReference type="Proteomes" id="UP001194580">
    <property type="component" value="Unassembled WGS sequence"/>
</dbReference>
<gene>
    <name evidence="2" type="ORF">BGZ95_005621</name>
</gene>
<keyword evidence="3" id="KW-1185">Reference proteome</keyword>
<sequence>MTHINTVRTEHIFDIVEILHVLGQLLSPPDLLACCQVSRHWNNVLIPCLWETIDDSQHSWSRILAHYDSEQGKALGQDEVWVKTIFAKYGEHIKNLTLSWRILIDSANEAPCSNLRSLHITNVSSKLTLREKVLQDRIIREIVLQDQNVRQIRTSNDPSTDQWSPAATGPYLSPEFEGVLQPSDTTYRPQDLQGRDWITMQNFWIMARRNVHLRSLRMSIGLRALCKITSDDFIQDVIGGLPELQDLATSFQVGDPYDFVARLRNLESLCTFRWSYRAPSGTLSSLKSLTIHEQVSCRQLFVLLRHFPSLESLAVRSLDKSISEDTSATIVDIIPSQLKRLTFSGIERAHHVGNNINLAEAVLPWVPHLEHIEFYSVSQDGARAILSHCQQLKSVVQSRDDFTIFAQLGQNAGHQFKVFAEFLRNCATLRVLTGPRQMLEVNEIVEYPWVSDQLETLRCQIGGLERLRSEEESIMEGITVRKTTAGVSSGEQEVLEKHARFLEQHRLVYERLATFVHLTSLDLSYELRSVRLAYQDSRHMAGSPLLVARAAKDRPLISDCLALTLESGLGLLAPLINLEMFGFSGIDHRMCKAELEWMAVHWLRLKTIRGLIDAHQPRSEHDRRNAMLREYMRALRPDVEHESVVPISSY</sequence>
<dbReference type="AlphaFoldDB" id="A0AAD4HBF3"/>
<reference evidence="2" key="1">
    <citation type="journal article" date="2020" name="Fungal Divers.">
        <title>Resolving the Mortierellaceae phylogeny through synthesis of multi-gene phylogenetics and phylogenomics.</title>
        <authorList>
            <person name="Vandepol N."/>
            <person name="Liber J."/>
            <person name="Desiro A."/>
            <person name="Na H."/>
            <person name="Kennedy M."/>
            <person name="Barry K."/>
            <person name="Grigoriev I.V."/>
            <person name="Miller A.N."/>
            <person name="O'Donnell K."/>
            <person name="Stajich J.E."/>
            <person name="Bonito G."/>
        </authorList>
    </citation>
    <scope>NUCLEOTIDE SEQUENCE</scope>
    <source>
        <strain evidence="2">NRRL 28262</strain>
    </source>
</reference>
<dbReference type="EMBL" id="JAAAIL010000026">
    <property type="protein sequence ID" value="KAG0281251.1"/>
    <property type="molecule type" value="Genomic_DNA"/>
</dbReference>